<evidence type="ECO:0000256" key="2">
    <source>
        <dbReference type="ARBA" id="ARBA00005466"/>
    </source>
</evidence>
<dbReference type="Pfam" id="PF01565">
    <property type="entry name" value="FAD_binding_4"/>
    <property type="match status" value="1"/>
</dbReference>
<dbReference type="InterPro" id="IPR036318">
    <property type="entry name" value="FAD-bd_PCMH-like_sf"/>
</dbReference>
<proteinExistence type="inferred from homology"/>
<evidence type="ECO:0000313" key="7">
    <source>
        <dbReference type="EMBL" id="MBB4662230.1"/>
    </source>
</evidence>
<evidence type="ECO:0000256" key="4">
    <source>
        <dbReference type="ARBA" id="ARBA00022827"/>
    </source>
</evidence>
<dbReference type="Gene3D" id="3.30.43.10">
    <property type="entry name" value="Uridine Diphospho-n-acetylenolpyruvylglucosamine Reductase, domain 2"/>
    <property type="match status" value="1"/>
</dbReference>
<dbReference type="PROSITE" id="PS51387">
    <property type="entry name" value="FAD_PCMH"/>
    <property type="match status" value="1"/>
</dbReference>
<dbReference type="AlphaFoldDB" id="A0A840IE66"/>
<dbReference type="Gene3D" id="3.40.462.20">
    <property type="match status" value="1"/>
</dbReference>
<evidence type="ECO:0000313" key="8">
    <source>
        <dbReference type="Proteomes" id="UP000585272"/>
    </source>
</evidence>
<dbReference type="PANTHER" id="PTHR42973:SF39">
    <property type="entry name" value="FAD-BINDING PCMH-TYPE DOMAIN-CONTAINING PROTEIN"/>
    <property type="match status" value="1"/>
</dbReference>
<evidence type="ECO:0000256" key="3">
    <source>
        <dbReference type="ARBA" id="ARBA00022630"/>
    </source>
</evidence>
<dbReference type="InterPro" id="IPR016167">
    <property type="entry name" value="FAD-bd_PCMH_sub1"/>
</dbReference>
<dbReference type="InterPro" id="IPR016169">
    <property type="entry name" value="FAD-bd_PCMH_sub2"/>
</dbReference>
<dbReference type="Gene3D" id="3.30.465.10">
    <property type="match status" value="1"/>
</dbReference>
<keyword evidence="8" id="KW-1185">Reference proteome</keyword>
<dbReference type="SUPFAM" id="SSF56176">
    <property type="entry name" value="FAD-binding/transporter-associated domain-like"/>
    <property type="match status" value="1"/>
</dbReference>
<keyword evidence="3" id="KW-0285">Flavoprotein</keyword>
<organism evidence="7 8">
    <name type="scientific">Conexibacter arvalis</name>
    <dbReference type="NCBI Taxonomy" id="912552"/>
    <lineage>
        <taxon>Bacteria</taxon>
        <taxon>Bacillati</taxon>
        <taxon>Actinomycetota</taxon>
        <taxon>Thermoleophilia</taxon>
        <taxon>Solirubrobacterales</taxon>
        <taxon>Conexibacteraceae</taxon>
        <taxon>Conexibacter</taxon>
    </lineage>
</organism>
<evidence type="ECO:0000259" key="6">
    <source>
        <dbReference type="PROSITE" id="PS51387"/>
    </source>
</evidence>
<dbReference type="InterPro" id="IPR006094">
    <property type="entry name" value="Oxid_FAD_bind_N"/>
</dbReference>
<dbReference type="PANTHER" id="PTHR42973">
    <property type="entry name" value="BINDING OXIDOREDUCTASE, PUTATIVE (AFU_ORTHOLOGUE AFUA_1G17690)-RELATED"/>
    <property type="match status" value="1"/>
</dbReference>
<evidence type="ECO:0000256" key="1">
    <source>
        <dbReference type="ARBA" id="ARBA00001974"/>
    </source>
</evidence>
<comment type="caution">
    <text evidence="7">The sequence shown here is derived from an EMBL/GenBank/DDBJ whole genome shotgun (WGS) entry which is preliminary data.</text>
</comment>
<gene>
    <name evidence="7" type="ORF">BDZ31_001816</name>
</gene>
<protein>
    <submittedName>
        <fullName evidence="7">FAD/FMN-containing dehydrogenase</fullName>
    </submittedName>
</protein>
<dbReference type="InterPro" id="IPR050416">
    <property type="entry name" value="FAD-linked_Oxidoreductase"/>
</dbReference>
<name>A0A840IE66_9ACTN</name>
<dbReference type="GO" id="GO:0016491">
    <property type="term" value="F:oxidoreductase activity"/>
    <property type="evidence" value="ECO:0007669"/>
    <property type="project" value="UniProtKB-KW"/>
</dbReference>
<feature type="domain" description="FAD-binding PCMH-type" evidence="6">
    <location>
        <begin position="39"/>
        <end position="209"/>
    </location>
</feature>
<dbReference type="GO" id="GO:0071949">
    <property type="term" value="F:FAD binding"/>
    <property type="evidence" value="ECO:0007669"/>
    <property type="project" value="InterPro"/>
</dbReference>
<dbReference type="EMBL" id="JACHNU010000002">
    <property type="protein sequence ID" value="MBB4662230.1"/>
    <property type="molecule type" value="Genomic_DNA"/>
</dbReference>
<reference evidence="7 8" key="1">
    <citation type="submission" date="2020-08" db="EMBL/GenBank/DDBJ databases">
        <title>Genomic Encyclopedia of Archaeal and Bacterial Type Strains, Phase II (KMG-II): from individual species to whole genera.</title>
        <authorList>
            <person name="Goeker M."/>
        </authorList>
    </citation>
    <scope>NUCLEOTIDE SEQUENCE [LARGE SCALE GENOMIC DNA]</scope>
    <source>
        <strain evidence="7 8">DSM 23288</strain>
    </source>
</reference>
<dbReference type="RefSeq" id="WP_183341270.1">
    <property type="nucleotide sequence ID" value="NZ_JACHNU010000002.1"/>
</dbReference>
<dbReference type="InterPro" id="IPR016166">
    <property type="entry name" value="FAD-bd_PCMH"/>
</dbReference>
<dbReference type="Proteomes" id="UP000585272">
    <property type="component" value="Unassembled WGS sequence"/>
</dbReference>
<keyword evidence="5" id="KW-0560">Oxidoreductase</keyword>
<evidence type="ECO:0000256" key="5">
    <source>
        <dbReference type="ARBA" id="ARBA00023002"/>
    </source>
</evidence>
<comment type="cofactor">
    <cofactor evidence="1">
        <name>FAD</name>
        <dbReference type="ChEBI" id="CHEBI:57692"/>
    </cofactor>
</comment>
<accession>A0A840IE66</accession>
<dbReference type="PROSITE" id="PS00862">
    <property type="entry name" value="OX2_COVAL_FAD"/>
    <property type="match status" value="1"/>
</dbReference>
<dbReference type="InterPro" id="IPR006093">
    <property type="entry name" value="Oxy_OxRdtase_FAD_BS"/>
</dbReference>
<keyword evidence="4" id="KW-0274">FAD</keyword>
<sequence>MTTDASLDLSPLRAALRGHALAPGDDGWDAARQAWNLAADLRPAAVVYAEEAAEIAATMRFAGERGLRVAMQGTGHGAPALGDLSDTLLLKTQRMAAVEIDPARRVARAQAGALWGDVAVSAGRHGLAALHGSSPDVGVVGYTLGGGLSWLARRHGLASSKVVAFEVVTADGAQRRVTADADADLFWALRGGGGAFALVTAIEFELLPLAEAFAGTIAWPGERGAELLAAWREWTATLPDATTSSFRWLQLPPLPEVPEPLRGRPTVAITAVHDGPATEADALLASLRALGGATLDRFAVLPAPALCHINGDPEQPTPAFGDHALLSALDDAAAAALSAAAGPEAGHPLVGVELRHLGGALGRAPRDAGALAWIDGEQLLFAFGIPMGPDGGVAIRSALDGVLAAVAPVRSGSVLNFADTPVETASAFDAETWRRLQQVKAAVDPGDLIRSNRPVPPA</sequence>
<comment type="similarity">
    <text evidence="2">Belongs to the oxygen-dependent FAD-linked oxidoreductase family.</text>
</comment>